<dbReference type="SMART" id="SM00364">
    <property type="entry name" value="LRR_BAC"/>
    <property type="match status" value="12"/>
</dbReference>
<dbReference type="Gene3D" id="3.80.10.10">
    <property type="entry name" value="Ribonuclease Inhibitor"/>
    <property type="match status" value="9"/>
</dbReference>
<name>A0AAF5DLR5_STRER</name>
<dbReference type="WBParaSite" id="TCONS_00014870.p1">
    <property type="protein sequence ID" value="TCONS_00014870.p1"/>
    <property type="gene ID" value="XLOC_010081"/>
</dbReference>
<dbReference type="PANTHER" id="PTHR24373:SF275">
    <property type="entry name" value="TIR DOMAIN-CONTAINING PROTEIN"/>
    <property type="match status" value="1"/>
</dbReference>
<evidence type="ECO:0000256" key="8">
    <source>
        <dbReference type="PROSITE-ProRule" id="PRU00282"/>
    </source>
</evidence>
<evidence type="ECO:0000256" key="9">
    <source>
        <dbReference type="SAM" id="Phobius"/>
    </source>
</evidence>
<evidence type="ECO:0000256" key="2">
    <source>
        <dbReference type="ARBA" id="ARBA00006375"/>
    </source>
</evidence>
<dbReference type="Proteomes" id="UP000035681">
    <property type="component" value="Unplaced"/>
</dbReference>
<dbReference type="SMART" id="SM00369">
    <property type="entry name" value="LRR_TYP"/>
    <property type="match status" value="25"/>
</dbReference>
<evidence type="ECO:0000256" key="5">
    <source>
        <dbReference type="ARBA" id="ARBA00022729"/>
    </source>
</evidence>
<feature type="repeat" description="Solcar" evidence="8">
    <location>
        <begin position="1394"/>
        <end position="1476"/>
    </location>
</feature>
<dbReference type="InterPro" id="IPR032675">
    <property type="entry name" value="LRR_dom_sf"/>
</dbReference>
<dbReference type="InterPro" id="IPR003591">
    <property type="entry name" value="Leu-rich_rpt_typical-subtyp"/>
</dbReference>
<keyword evidence="4 8" id="KW-0812">Transmembrane</keyword>
<dbReference type="Pfam" id="PF00560">
    <property type="entry name" value="LRR_1"/>
    <property type="match status" value="2"/>
</dbReference>
<dbReference type="PANTHER" id="PTHR24373">
    <property type="entry name" value="SLIT RELATED LEUCINE-RICH REPEAT NEURONAL PROTEIN"/>
    <property type="match status" value="1"/>
</dbReference>
<keyword evidence="10" id="KW-1185">Reference proteome</keyword>
<keyword evidence="5" id="KW-0732">Signal</keyword>
<evidence type="ECO:0000256" key="4">
    <source>
        <dbReference type="ARBA" id="ARBA00022692"/>
    </source>
</evidence>
<dbReference type="InterPro" id="IPR023395">
    <property type="entry name" value="MCP_dom_sf"/>
</dbReference>
<protein>
    <submittedName>
        <fullName evidence="11">Mitochondrial carrier protein</fullName>
    </submittedName>
</protein>
<dbReference type="InterPro" id="IPR050328">
    <property type="entry name" value="Dev_Immune_Receptor"/>
</dbReference>
<feature type="repeat" description="Solcar" evidence="8">
    <location>
        <begin position="1496"/>
        <end position="1581"/>
    </location>
</feature>
<dbReference type="PRINTS" id="PR00019">
    <property type="entry name" value="LEURICHRPT"/>
</dbReference>
<evidence type="ECO:0000256" key="1">
    <source>
        <dbReference type="ARBA" id="ARBA00004141"/>
    </source>
</evidence>
<dbReference type="SUPFAM" id="SSF103506">
    <property type="entry name" value="Mitochondrial carrier"/>
    <property type="match status" value="1"/>
</dbReference>
<sequence length="1589" mass="182818">MTQQIYGLIKMLFYFCVIFFISNIIDVLGYEVTQCKDEKIDSSTFIHLKCQKITLSDLINHSKLNYEKDTIMAVTVTSSDIKELPQDMFKFHSNIFSLDFKENNIEKINANAFRGLENTVSLIDISFNNLGVFPYWSFIYLRRLQYLYLRNNNIETINSNSFDSNELLNLHFLYMDNNRIVEIPSNVFAKLPIKILTLTNNKISKIGIKAFPSTLEHLSLKNNFLKEIPYDSLDENNIVLTTLDLDGNNIEKVSKHDYIFLKKEMSLHLSDNHLKMLQRNAFSSFYKFSKLDLSYNQISDVNNNAFNGITSIKYLDLSNNKIISLPRGLFENLEKSIKWLSLEYNNLHIIPSSLNILRVLEYLNLSNNKLNNLNDILEGNFKNVLNELLLSSNRISDLPIFILEGMVNLKHLDLSKNNINAIDGKTFTNSKNNLITLNLSGNLINNITDYKTFNYLTNLEELDLSNNIIKNIHERTFDGLLKMKQLFLQDNSLEEFSFSALKDLKNLRILIMDNNKINNLNYLSRYCNSLEIFSGNNNDITDLEPDNIEPLDFYNLKTFNLAKNKLTRIVGQTFRELPNLQIINLANNKIEEINSFAFNFLLNVTEINLSGNQLKTVSENAFHNLPRLEKLNFAGNKISKIFERRIFRSVNNLVSLNLSHNNLKKFNAKIVSFEPIGLKVLDLSSNKLQKIDIGYMKQSLIKIFLNNNNLLTTDRKIFQDFCKLKFIDLSFNEILNVPMDSFFGSKLLEHVILSHNSISKLKASTFIDQQLSSLDVSWNMISDIEEGVFKNNGIEYIDLSHNRLTEMPTKQLENVKKSLKYLNLQYNKIEYLSKIDFDNFNNITHLYLNNNNIKSIDENTFMSLKKLEVLDISNNPITSWSPNALSYLSSNLITLSLSNTGLFSLPKIGSKVKPKFLNISYNNFVDLSSLSENLLSNQVTLDVSFNNLQFLTNDVFEKMPKLKHLFLDGNSLVTFPFNVFSTLSNLETLSLSHMKYLKMIPSPKEFQKLKNLVNLFLYDLPQVENFNVSLLLSHCPPIKTLKIEIKDDTLTDQLLTLDTRKLRYLTITGKSLKTISTAVFSKLRGYRIYLGIEDTSITSFPYFIFKTLSSTRYLHLNLKNNKIQNFSPFTVTKPPILNQYGTILQDLELQGNPLICNCDKDWIFYWLSYFDSNNINYSQKSMLSKTLCYNLKTNKNTSILDIHSCQADSDFKCNVLLECKKDVVIKIIKEMFVLSDNVIHLIGGGLGGALGATITCPLELIKVRLQSTTGIKGNSTKFNTDLQENVIKNDSTNRNNFSKVGPSSINEKYKIFEENKFSKLNKQKNDGKMHVKRFQILRVASAAREIMLNEGGWRSLYKGLIPLVSAVVPSKCIYFYTFHWALKTFNDSSIFIPNTVGAYMSASAVGGMSCLIVCNPIQVVRTRVQLSNGKMSIIQCVIHTAKYEGIQGFYRGFVASSYGISESMITFAMYYKMKERLHKFWENWEGFSIFGTNFSKDWCVHSVCGGTSKFVGVALTYPHEIVRTRTREMGTYRKIGFWRHLLEIYREGGYRAMYRGIDVQMMRTVPNTAICLATYELVVKKLNQYFHKN</sequence>
<dbReference type="PROSITE" id="PS50920">
    <property type="entry name" value="SOLCAR"/>
    <property type="match status" value="3"/>
</dbReference>
<evidence type="ECO:0000313" key="10">
    <source>
        <dbReference type="Proteomes" id="UP000035681"/>
    </source>
</evidence>
<keyword evidence="7 8" id="KW-0472">Membrane</keyword>
<dbReference type="InterPro" id="IPR001611">
    <property type="entry name" value="Leu-rich_rpt"/>
</dbReference>
<comment type="similarity">
    <text evidence="2">Belongs to the mitochondrial carrier (TC 2.A.29) family.</text>
</comment>
<dbReference type="SMART" id="SM00365">
    <property type="entry name" value="LRR_SD22"/>
    <property type="match status" value="17"/>
</dbReference>
<keyword evidence="3" id="KW-0433">Leucine-rich repeat</keyword>
<feature type="repeat" description="Solcar" evidence="8">
    <location>
        <begin position="1235"/>
        <end position="1384"/>
    </location>
</feature>
<dbReference type="Gene3D" id="1.50.40.10">
    <property type="entry name" value="Mitochondrial carrier domain"/>
    <property type="match status" value="2"/>
</dbReference>
<keyword evidence="6" id="KW-0677">Repeat</keyword>
<reference evidence="11" key="1">
    <citation type="submission" date="2024-02" db="UniProtKB">
        <authorList>
            <consortium name="WormBaseParasite"/>
        </authorList>
    </citation>
    <scope>IDENTIFICATION</scope>
</reference>
<evidence type="ECO:0000256" key="3">
    <source>
        <dbReference type="ARBA" id="ARBA00022614"/>
    </source>
</evidence>
<comment type="subcellular location">
    <subcellularLocation>
        <location evidence="1">Membrane</location>
        <topology evidence="1">Multi-pass membrane protein</topology>
    </subcellularLocation>
</comment>
<dbReference type="PROSITE" id="PS51450">
    <property type="entry name" value="LRR"/>
    <property type="match status" value="12"/>
</dbReference>
<feature type="transmembrane region" description="Helical" evidence="9">
    <location>
        <begin position="12"/>
        <end position="30"/>
    </location>
</feature>
<evidence type="ECO:0000313" key="11">
    <source>
        <dbReference type="WBParaSite" id="TCONS_00014870.p1"/>
    </source>
</evidence>
<evidence type="ECO:0000256" key="7">
    <source>
        <dbReference type="ARBA" id="ARBA00023136"/>
    </source>
</evidence>
<evidence type="ECO:0000256" key="6">
    <source>
        <dbReference type="ARBA" id="ARBA00022737"/>
    </source>
</evidence>
<keyword evidence="9" id="KW-1133">Transmembrane helix</keyword>
<organism evidence="10 11">
    <name type="scientific">Strongyloides stercoralis</name>
    <name type="common">Threadworm</name>
    <dbReference type="NCBI Taxonomy" id="6248"/>
    <lineage>
        <taxon>Eukaryota</taxon>
        <taxon>Metazoa</taxon>
        <taxon>Ecdysozoa</taxon>
        <taxon>Nematoda</taxon>
        <taxon>Chromadorea</taxon>
        <taxon>Rhabditida</taxon>
        <taxon>Tylenchina</taxon>
        <taxon>Panagrolaimomorpha</taxon>
        <taxon>Strongyloidoidea</taxon>
        <taxon>Strongyloididae</taxon>
        <taxon>Strongyloides</taxon>
    </lineage>
</organism>
<dbReference type="Pfam" id="PF13855">
    <property type="entry name" value="LRR_8"/>
    <property type="match status" value="8"/>
</dbReference>
<dbReference type="AlphaFoldDB" id="A0AAF5DLR5"/>
<accession>A0AAF5DLR5</accession>
<dbReference type="InterPro" id="IPR018108">
    <property type="entry name" value="MCP_transmembrane"/>
</dbReference>
<dbReference type="Pfam" id="PF00153">
    <property type="entry name" value="Mito_carr"/>
    <property type="match status" value="4"/>
</dbReference>
<dbReference type="SUPFAM" id="SSF52058">
    <property type="entry name" value="L domain-like"/>
    <property type="match status" value="4"/>
</dbReference>
<proteinExistence type="inferred from homology"/>
<dbReference type="GO" id="GO:0016020">
    <property type="term" value="C:membrane"/>
    <property type="evidence" value="ECO:0007669"/>
    <property type="project" value="UniProtKB-SubCell"/>
</dbReference>